<dbReference type="RefSeq" id="WP_141349034.1">
    <property type="nucleotide sequence ID" value="NZ_BJNV01000005.1"/>
</dbReference>
<evidence type="ECO:0008006" key="4">
    <source>
        <dbReference type="Google" id="ProtNLM"/>
    </source>
</evidence>
<dbReference type="AlphaFoldDB" id="A0A4Y4CQF6"/>
<comment type="caution">
    <text evidence="2">The sequence shown here is derived from an EMBL/GenBank/DDBJ whole genome shotgun (WGS) entry which is preliminary data.</text>
</comment>
<keyword evidence="3" id="KW-1185">Reference proteome</keyword>
<protein>
    <recommendedName>
        <fullName evidence="4">Preprotein translocase subunit YajC</fullName>
    </recommendedName>
</protein>
<evidence type="ECO:0000313" key="3">
    <source>
        <dbReference type="Proteomes" id="UP000318422"/>
    </source>
</evidence>
<evidence type="ECO:0000313" key="2">
    <source>
        <dbReference type="EMBL" id="GEC94272.1"/>
    </source>
</evidence>
<dbReference type="InterPro" id="IPR049708">
    <property type="entry name" value="PP0621-like"/>
</dbReference>
<organism evidence="2 3">
    <name type="scientific">Zoogloea ramigera</name>
    <dbReference type="NCBI Taxonomy" id="350"/>
    <lineage>
        <taxon>Bacteria</taxon>
        <taxon>Pseudomonadati</taxon>
        <taxon>Pseudomonadota</taxon>
        <taxon>Betaproteobacteria</taxon>
        <taxon>Rhodocyclales</taxon>
        <taxon>Zoogloeaceae</taxon>
        <taxon>Zoogloea</taxon>
    </lineage>
</organism>
<dbReference type="Proteomes" id="UP000318422">
    <property type="component" value="Unassembled WGS sequence"/>
</dbReference>
<proteinExistence type="predicted"/>
<name>A0A4Y4CQF6_ZOORA</name>
<accession>A0A4Y4CQF6</accession>
<reference evidence="2 3" key="1">
    <citation type="submission" date="2019-06" db="EMBL/GenBank/DDBJ databases">
        <title>Whole genome shotgun sequence of Zoogloea ramigera NBRC 15342.</title>
        <authorList>
            <person name="Hosoyama A."/>
            <person name="Uohara A."/>
            <person name="Ohji S."/>
            <person name="Ichikawa N."/>
        </authorList>
    </citation>
    <scope>NUCLEOTIDE SEQUENCE [LARGE SCALE GENOMIC DNA]</scope>
    <source>
        <strain evidence="2 3">NBRC 15342</strain>
    </source>
</reference>
<sequence>MRNLALFILFLIGLFYVRRALRGGLGQGGRKPDAEAPEGAPMPPRAEVQEIEQMVACAHCGLHVPESEGVRGAGGFFCSEEHRRLGPRR</sequence>
<dbReference type="OrthoDB" id="9814432at2"/>
<evidence type="ECO:0000256" key="1">
    <source>
        <dbReference type="SAM" id="MobiDB-lite"/>
    </source>
</evidence>
<gene>
    <name evidence="2" type="ORF">ZRA01_03450</name>
</gene>
<dbReference type="NCBIfam" id="NF041023">
    <property type="entry name" value="PP0621_fam"/>
    <property type="match status" value="1"/>
</dbReference>
<dbReference type="EMBL" id="BJNV01000005">
    <property type="protein sequence ID" value="GEC94272.1"/>
    <property type="molecule type" value="Genomic_DNA"/>
</dbReference>
<feature type="region of interest" description="Disordered" evidence="1">
    <location>
        <begin position="25"/>
        <end position="44"/>
    </location>
</feature>